<dbReference type="OrthoDB" id="9802991at2"/>
<name>A0A5S3V8A3_9GAMM</name>
<evidence type="ECO:0000256" key="2">
    <source>
        <dbReference type="ARBA" id="ARBA00022723"/>
    </source>
</evidence>
<reference evidence="7 10" key="1">
    <citation type="submission" date="2018-01" db="EMBL/GenBank/DDBJ databases">
        <authorList>
            <person name="Paulsen S."/>
            <person name="Gram L.K."/>
        </authorList>
    </citation>
    <scope>NUCLEOTIDE SEQUENCE [LARGE SCALE GENOMIC DNA]</scope>
    <source>
        <strain evidence="7 10">S3790</strain>
        <strain evidence="8">S3895</strain>
    </source>
</reference>
<evidence type="ECO:0000313" key="10">
    <source>
        <dbReference type="Proteomes" id="UP000307217"/>
    </source>
</evidence>
<sequence length="213" mass="23411">MRVLTIPVTPFMQNARFITCEVTGKSAVIDPGGDPDKLLSVIAEHSLKVDAILLTHGHLDHVGAADILRDKLNVKIIGPHKDELFWFDALPMQAQMFGFPPKETFLPDNWLEPGDTVLVGEIRLEVLFCPGHTPGHIVFYEKSAKIAFVGDVLFKGGIGRTDFPKGNSAQLKESIKHTLFSLPDETLVLSGHGENTSIGHEKRTNPFMSGQYG</sequence>
<evidence type="ECO:0000259" key="6">
    <source>
        <dbReference type="SMART" id="SM00849"/>
    </source>
</evidence>
<evidence type="ECO:0000313" key="7">
    <source>
        <dbReference type="EMBL" id="TMO68093.1"/>
    </source>
</evidence>
<dbReference type="GO" id="GO:0016787">
    <property type="term" value="F:hydrolase activity"/>
    <property type="evidence" value="ECO:0007669"/>
    <property type="project" value="UniProtKB-KW"/>
</dbReference>
<dbReference type="Pfam" id="PF00753">
    <property type="entry name" value="Lactamase_B"/>
    <property type="match status" value="1"/>
</dbReference>
<comment type="cofactor">
    <cofactor evidence="1">
        <name>Zn(2+)</name>
        <dbReference type="ChEBI" id="CHEBI:29105"/>
    </cofactor>
</comment>
<dbReference type="SMART" id="SM00849">
    <property type="entry name" value="Lactamase_B"/>
    <property type="match status" value="1"/>
</dbReference>
<feature type="domain" description="Metallo-beta-lactamase" evidence="6">
    <location>
        <begin position="12"/>
        <end position="192"/>
    </location>
</feature>
<evidence type="ECO:0000256" key="4">
    <source>
        <dbReference type="ARBA" id="ARBA00022833"/>
    </source>
</evidence>
<dbReference type="Gene3D" id="3.60.15.10">
    <property type="entry name" value="Ribonuclease Z/Hydroxyacylglutathione hydrolase-like"/>
    <property type="match status" value="1"/>
</dbReference>
<dbReference type="PANTHER" id="PTHR46233">
    <property type="entry name" value="HYDROXYACYLGLUTATHIONE HYDROLASE GLOC"/>
    <property type="match status" value="1"/>
</dbReference>
<protein>
    <submittedName>
        <fullName evidence="7">MBL fold metallo-hydrolase</fullName>
    </submittedName>
</protein>
<accession>A0A5S3V8A3</accession>
<evidence type="ECO:0000256" key="3">
    <source>
        <dbReference type="ARBA" id="ARBA00022801"/>
    </source>
</evidence>
<evidence type="ECO:0000313" key="9">
    <source>
        <dbReference type="Proteomes" id="UP000307164"/>
    </source>
</evidence>
<comment type="caution">
    <text evidence="7">The sequence shown here is derived from an EMBL/GenBank/DDBJ whole genome shotgun (WGS) entry which is preliminary data.</text>
</comment>
<dbReference type="CDD" id="cd07737">
    <property type="entry name" value="YcbL-like_MBL-fold"/>
    <property type="match status" value="1"/>
</dbReference>
<gene>
    <name evidence="7" type="ORF">CWC19_11555</name>
    <name evidence="8" type="ORF">CWC20_11710</name>
</gene>
<keyword evidence="3 7" id="KW-0378">Hydrolase</keyword>
<reference evidence="10" key="2">
    <citation type="submission" date="2019-06" db="EMBL/GenBank/DDBJ databases">
        <title>Co-occurence of chitin degradation, pigmentation and bioactivity in marine Pseudoalteromonas.</title>
        <authorList>
            <person name="Sonnenschein E.C."/>
            <person name="Bech P.K."/>
        </authorList>
    </citation>
    <scope>NUCLEOTIDE SEQUENCE [LARGE SCALE GENOMIC DNA]</scope>
    <source>
        <strain evidence="10">S3790</strain>
        <strain evidence="8">S3895</strain>
    </source>
</reference>
<keyword evidence="4" id="KW-0862">Zinc</keyword>
<dbReference type="Proteomes" id="UP000307217">
    <property type="component" value="Unassembled WGS sequence"/>
</dbReference>
<evidence type="ECO:0000256" key="5">
    <source>
        <dbReference type="SAM" id="MobiDB-lite"/>
    </source>
</evidence>
<dbReference type="Proteomes" id="UP000307164">
    <property type="component" value="Unassembled WGS sequence"/>
</dbReference>
<dbReference type="EMBL" id="PNBX01000046">
    <property type="protein sequence ID" value="TMO68093.1"/>
    <property type="molecule type" value="Genomic_DNA"/>
</dbReference>
<dbReference type="AlphaFoldDB" id="A0A5S3V8A3"/>
<feature type="region of interest" description="Disordered" evidence="5">
    <location>
        <begin position="193"/>
        <end position="213"/>
    </location>
</feature>
<evidence type="ECO:0000313" key="8">
    <source>
        <dbReference type="EMBL" id="TMO74091.1"/>
    </source>
</evidence>
<dbReference type="EMBL" id="PNBW01000051">
    <property type="protein sequence ID" value="TMO74091.1"/>
    <property type="molecule type" value="Genomic_DNA"/>
</dbReference>
<keyword evidence="2" id="KW-0479">Metal-binding</keyword>
<evidence type="ECO:0000256" key="1">
    <source>
        <dbReference type="ARBA" id="ARBA00001947"/>
    </source>
</evidence>
<dbReference type="PANTHER" id="PTHR46233:SF3">
    <property type="entry name" value="HYDROXYACYLGLUTATHIONE HYDROLASE GLOC"/>
    <property type="match status" value="1"/>
</dbReference>
<dbReference type="SUPFAM" id="SSF56281">
    <property type="entry name" value="Metallo-hydrolase/oxidoreductase"/>
    <property type="match status" value="1"/>
</dbReference>
<organism evidence="7 10">
    <name type="scientific">Pseudoalteromonas aurantia</name>
    <dbReference type="NCBI Taxonomy" id="43654"/>
    <lineage>
        <taxon>Bacteria</taxon>
        <taxon>Pseudomonadati</taxon>
        <taxon>Pseudomonadota</taxon>
        <taxon>Gammaproteobacteria</taxon>
        <taxon>Alteromonadales</taxon>
        <taxon>Pseudoalteromonadaceae</taxon>
        <taxon>Pseudoalteromonas</taxon>
    </lineage>
</organism>
<dbReference type="InterPro" id="IPR001279">
    <property type="entry name" value="Metallo-B-lactamas"/>
</dbReference>
<dbReference type="GO" id="GO:0046872">
    <property type="term" value="F:metal ion binding"/>
    <property type="evidence" value="ECO:0007669"/>
    <property type="project" value="UniProtKB-KW"/>
</dbReference>
<dbReference type="RefSeq" id="WP_138592011.1">
    <property type="nucleotide sequence ID" value="NZ_PNBW01000051.1"/>
</dbReference>
<proteinExistence type="predicted"/>
<dbReference type="InterPro" id="IPR036866">
    <property type="entry name" value="RibonucZ/Hydroxyglut_hydro"/>
</dbReference>
<reference evidence="7" key="3">
    <citation type="submission" date="2019-09" db="EMBL/GenBank/DDBJ databases">
        <title>Co-occurence of chitin degradation, pigmentation and bioactivity in marine Pseudoalteromonas.</title>
        <authorList>
            <person name="Sonnenschein E.C."/>
            <person name="Bech P.K."/>
        </authorList>
    </citation>
    <scope>NUCLEOTIDE SEQUENCE</scope>
    <source>
        <strain evidence="7">S3790</strain>
        <strain evidence="9">S3895</strain>
    </source>
</reference>
<keyword evidence="9" id="KW-1185">Reference proteome</keyword>
<dbReference type="InterPro" id="IPR051453">
    <property type="entry name" value="MBL_Glyoxalase_II"/>
</dbReference>